<evidence type="ECO:0000313" key="1">
    <source>
        <dbReference type="EMBL" id="KRY92617.1"/>
    </source>
</evidence>
<comment type="caution">
    <text evidence="1">The sequence shown here is derived from an EMBL/GenBank/DDBJ whole genome shotgun (WGS) entry which is preliminary data.</text>
</comment>
<organism evidence="1 2">
    <name type="scientific">Trichinella pseudospiralis</name>
    <name type="common">Parasitic roundworm</name>
    <dbReference type="NCBI Taxonomy" id="6337"/>
    <lineage>
        <taxon>Eukaryota</taxon>
        <taxon>Metazoa</taxon>
        <taxon>Ecdysozoa</taxon>
        <taxon>Nematoda</taxon>
        <taxon>Enoplea</taxon>
        <taxon>Dorylaimia</taxon>
        <taxon>Trichinellida</taxon>
        <taxon>Trichinellidae</taxon>
        <taxon>Trichinella</taxon>
    </lineage>
</organism>
<evidence type="ECO:0000313" key="2">
    <source>
        <dbReference type="Proteomes" id="UP000054995"/>
    </source>
</evidence>
<sequence length="96" mass="10446">MNTVKNTGVQCLRASITTQAACLHMQLVAHCNAHLTLFSTAIVHHPENINETTDALNTTNMHELLFLPCQTGCEERHAAGCSSQDAAKIVNHNSHI</sequence>
<reference evidence="1 2" key="1">
    <citation type="submission" date="2015-01" db="EMBL/GenBank/DDBJ databases">
        <title>Evolution of Trichinella species and genotypes.</title>
        <authorList>
            <person name="Korhonen P.K."/>
            <person name="Edoardo P."/>
            <person name="Giuseppe L.R."/>
            <person name="Gasser R.B."/>
        </authorList>
    </citation>
    <scope>NUCLEOTIDE SEQUENCE [LARGE SCALE GENOMIC DNA]</scope>
    <source>
        <strain evidence="1">ISS470</strain>
    </source>
</reference>
<dbReference type="Proteomes" id="UP000054995">
    <property type="component" value="Unassembled WGS sequence"/>
</dbReference>
<name>A0A0V1G2Z1_TRIPS</name>
<protein>
    <submittedName>
        <fullName evidence="1">Uncharacterized protein</fullName>
    </submittedName>
</protein>
<dbReference type="EMBL" id="JYDT01000006">
    <property type="protein sequence ID" value="KRY92617.1"/>
    <property type="molecule type" value="Genomic_DNA"/>
</dbReference>
<accession>A0A0V1G2Z1</accession>
<dbReference type="OrthoDB" id="10463527at2759"/>
<proteinExistence type="predicted"/>
<keyword evidence="2" id="KW-1185">Reference proteome</keyword>
<gene>
    <name evidence="1" type="ORF">T4D_13761</name>
</gene>